<evidence type="ECO:0000256" key="10">
    <source>
        <dbReference type="ARBA" id="ARBA00048721"/>
    </source>
</evidence>
<name>K1JZG2_9BURK</name>
<protein>
    <recommendedName>
        <fullName evidence="11">Probable nicotinate-nucleotide adenylyltransferase</fullName>
        <ecNumber evidence="11">2.7.7.18</ecNumber>
    </recommendedName>
    <alternativeName>
        <fullName evidence="11">Deamido-NAD(+) diphosphorylase</fullName>
    </alternativeName>
    <alternativeName>
        <fullName evidence="11">Deamido-NAD(+) pyrophosphorylase</fullName>
    </alternativeName>
    <alternativeName>
        <fullName evidence="11">Nicotinate mononucleotide adenylyltransferase</fullName>
        <shortName evidence="11">NaMN adenylyltransferase</shortName>
    </alternativeName>
</protein>
<dbReference type="Gene3D" id="3.40.50.620">
    <property type="entry name" value="HUPs"/>
    <property type="match status" value="1"/>
</dbReference>
<dbReference type="Pfam" id="PF01467">
    <property type="entry name" value="CTP_transf_like"/>
    <property type="match status" value="1"/>
</dbReference>
<evidence type="ECO:0000259" key="12">
    <source>
        <dbReference type="Pfam" id="PF01467"/>
    </source>
</evidence>
<keyword evidence="8 11" id="KW-0067">ATP-binding</keyword>
<dbReference type="PATRIC" id="fig|742823.3.peg.419"/>
<dbReference type="GO" id="GO:0005524">
    <property type="term" value="F:ATP binding"/>
    <property type="evidence" value="ECO:0007669"/>
    <property type="project" value="UniProtKB-KW"/>
</dbReference>
<dbReference type="NCBIfam" id="TIGR00482">
    <property type="entry name" value="nicotinate (nicotinamide) nucleotide adenylyltransferase"/>
    <property type="match status" value="1"/>
</dbReference>
<evidence type="ECO:0000256" key="2">
    <source>
        <dbReference type="ARBA" id="ARBA00005019"/>
    </source>
</evidence>
<proteinExistence type="inferred from homology"/>
<dbReference type="STRING" id="742823.HMPREF9465_00423"/>
<dbReference type="InterPro" id="IPR005248">
    <property type="entry name" value="NadD/NMNAT"/>
</dbReference>
<dbReference type="NCBIfam" id="TIGR00125">
    <property type="entry name" value="cyt_tran_rel"/>
    <property type="match status" value="1"/>
</dbReference>
<dbReference type="GO" id="GO:0009435">
    <property type="term" value="P:NAD+ biosynthetic process"/>
    <property type="evidence" value="ECO:0007669"/>
    <property type="project" value="UniProtKB-UniRule"/>
</dbReference>
<comment type="pathway">
    <text evidence="2 11">Cofactor biosynthesis; NAD(+) biosynthesis; deamido-NAD(+) from nicotinate D-ribonucleotide: step 1/1.</text>
</comment>
<keyword evidence="5 11" id="KW-0808">Transferase</keyword>
<evidence type="ECO:0000256" key="3">
    <source>
        <dbReference type="ARBA" id="ARBA00009014"/>
    </source>
</evidence>
<evidence type="ECO:0000256" key="1">
    <source>
        <dbReference type="ARBA" id="ARBA00002324"/>
    </source>
</evidence>
<dbReference type="EC" id="2.7.7.18" evidence="11"/>
<dbReference type="HOGENOM" id="CLU_069765_0_0_4"/>
<evidence type="ECO:0000313" key="13">
    <source>
        <dbReference type="EMBL" id="EKB31968.1"/>
    </source>
</evidence>
<comment type="caution">
    <text evidence="13">The sequence shown here is derived from an EMBL/GenBank/DDBJ whole genome shotgun (WGS) entry which is preliminary data.</text>
</comment>
<organism evidence="13 14">
    <name type="scientific">Sutterella wadsworthensis 2_1_59BFAA</name>
    <dbReference type="NCBI Taxonomy" id="742823"/>
    <lineage>
        <taxon>Bacteria</taxon>
        <taxon>Pseudomonadati</taxon>
        <taxon>Pseudomonadota</taxon>
        <taxon>Betaproteobacteria</taxon>
        <taxon>Burkholderiales</taxon>
        <taxon>Sutterellaceae</taxon>
        <taxon>Sutterella</taxon>
    </lineage>
</organism>
<reference evidence="13 14" key="1">
    <citation type="submission" date="2012-05" db="EMBL/GenBank/DDBJ databases">
        <title>The Genome Sequence of Sutterella wadsworthensis 2_1_59BFAA.</title>
        <authorList>
            <consortium name="The Broad Institute Genome Sequencing Platform"/>
            <person name="Earl A."/>
            <person name="Ward D."/>
            <person name="Feldgarden M."/>
            <person name="Gevers D."/>
            <person name="Daigneault M."/>
            <person name="Strauss J."/>
            <person name="Allen-Vercoe E."/>
            <person name="Walker B."/>
            <person name="Young S.K."/>
            <person name="Zeng Q."/>
            <person name="Gargeya S."/>
            <person name="Fitzgerald M."/>
            <person name="Haas B."/>
            <person name="Abouelleil A."/>
            <person name="Alvarado L."/>
            <person name="Arachchi H.M."/>
            <person name="Berlin A.M."/>
            <person name="Chapman S.B."/>
            <person name="Goldberg J."/>
            <person name="Griggs A."/>
            <person name="Gujja S."/>
            <person name="Hansen M."/>
            <person name="Howarth C."/>
            <person name="Imamovic A."/>
            <person name="Larimer J."/>
            <person name="McCowen C."/>
            <person name="Montmayeur A."/>
            <person name="Murphy C."/>
            <person name="Neiman D."/>
            <person name="Pearson M."/>
            <person name="Priest M."/>
            <person name="Roberts A."/>
            <person name="Saif S."/>
            <person name="Shea T."/>
            <person name="Sisk P."/>
            <person name="Sykes S."/>
            <person name="Wortman J."/>
            <person name="Nusbaum C."/>
            <person name="Birren B."/>
        </authorList>
    </citation>
    <scope>NUCLEOTIDE SEQUENCE [LARGE SCALE GENOMIC DNA]</scope>
    <source>
        <strain evidence="13 14">2_1_59BFAA</strain>
    </source>
</reference>
<evidence type="ECO:0000256" key="6">
    <source>
        <dbReference type="ARBA" id="ARBA00022695"/>
    </source>
</evidence>
<keyword evidence="6 11" id="KW-0548">Nucleotidyltransferase</keyword>
<evidence type="ECO:0000256" key="7">
    <source>
        <dbReference type="ARBA" id="ARBA00022741"/>
    </source>
</evidence>
<evidence type="ECO:0000256" key="9">
    <source>
        <dbReference type="ARBA" id="ARBA00023027"/>
    </source>
</evidence>
<dbReference type="EMBL" id="ADMG01000015">
    <property type="protein sequence ID" value="EKB31968.1"/>
    <property type="molecule type" value="Genomic_DNA"/>
</dbReference>
<comment type="similarity">
    <text evidence="3 11">Belongs to the NadD family.</text>
</comment>
<gene>
    <name evidence="11" type="primary">nadD</name>
    <name evidence="13" type="ORF">HMPREF9465_00423</name>
</gene>
<feature type="domain" description="Cytidyltransferase-like" evidence="12">
    <location>
        <begin position="16"/>
        <end position="176"/>
    </location>
</feature>
<evidence type="ECO:0000313" key="14">
    <source>
        <dbReference type="Proteomes" id="UP000005835"/>
    </source>
</evidence>
<dbReference type="HAMAP" id="MF_00244">
    <property type="entry name" value="NaMN_adenylyltr"/>
    <property type="match status" value="1"/>
</dbReference>
<dbReference type="CDD" id="cd02165">
    <property type="entry name" value="NMNAT"/>
    <property type="match status" value="1"/>
</dbReference>
<dbReference type="RefSeq" id="WP_005433675.1">
    <property type="nucleotide sequence ID" value="NZ_JH815514.1"/>
</dbReference>
<evidence type="ECO:0000256" key="4">
    <source>
        <dbReference type="ARBA" id="ARBA00022642"/>
    </source>
</evidence>
<dbReference type="SUPFAM" id="SSF52374">
    <property type="entry name" value="Nucleotidylyl transferase"/>
    <property type="match status" value="1"/>
</dbReference>
<dbReference type="OrthoDB" id="5295945at2"/>
<dbReference type="AlphaFoldDB" id="K1JZG2"/>
<evidence type="ECO:0000256" key="11">
    <source>
        <dbReference type="HAMAP-Rule" id="MF_00244"/>
    </source>
</evidence>
<sequence>MTDSLALYSARRGLGILGGTFDPVHAGHLCLARAALDAVPLVRVELMPAGEPWQKSRISPGIHRLNMLRIAVEYEPQCRINTSELCRSGATYTIDTVSRLREEVGPDMPLVLILGSDQWFNLSTWREWQSLTDFVHIAYCARDGVRESEIPESQALWAAPRMTEARKLVFSPSGRIARFEMAPHRASATAIRRTLAREPFARAMSSLDGWLDPGVASYIRTHGLYQPARH</sequence>
<dbReference type="PANTHER" id="PTHR39321">
    <property type="entry name" value="NICOTINATE-NUCLEOTIDE ADENYLYLTRANSFERASE-RELATED"/>
    <property type="match status" value="1"/>
</dbReference>
<comment type="catalytic activity">
    <reaction evidence="10 11">
        <text>nicotinate beta-D-ribonucleotide + ATP + H(+) = deamido-NAD(+) + diphosphate</text>
        <dbReference type="Rhea" id="RHEA:22860"/>
        <dbReference type="ChEBI" id="CHEBI:15378"/>
        <dbReference type="ChEBI" id="CHEBI:30616"/>
        <dbReference type="ChEBI" id="CHEBI:33019"/>
        <dbReference type="ChEBI" id="CHEBI:57502"/>
        <dbReference type="ChEBI" id="CHEBI:58437"/>
        <dbReference type="EC" id="2.7.7.18"/>
    </reaction>
</comment>
<dbReference type="UniPathway" id="UPA00253">
    <property type="reaction ID" value="UER00332"/>
</dbReference>
<keyword evidence="7 11" id="KW-0547">Nucleotide-binding</keyword>
<comment type="function">
    <text evidence="1 11">Catalyzes the reversible adenylation of nicotinate mononucleotide (NaMN) to nicotinic acid adenine dinucleotide (NaAD).</text>
</comment>
<dbReference type="PANTHER" id="PTHR39321:SF3">
    <property type="entry name" value="PHOSPHOPANTETHEINE ADENYLYLTRANSFERASE"/>
    <property type="match status" value="1"/>
</dbReference>
<dbReference type="eggNOG" id="COG1057">
    <property type="taxonomic scope" value="Bacteria"/>
</dbReference>
<evidence type="ECO:0000256" key="8">
    <source>
        <dbReference type="ARBA" id="ARBA00022840"/>
    </source>
</evidence>
<keyword evidence="9 11" id="KW-0520">NAD</keyword>
<dbReference type="Proteomes" id="UP000005835">
    <property type="component" value="Unassembled WGS sequence"/>
</dbReference>
<dbReference type="InterPro" id="IPR014729">
    <property type="entry name" value="Rossmann-like_a/b/a_fold"/>
</dbReference>
<accession>K1JZG2</accession>
<dbReference type="GO" id="GO:0004515">
    <property type="term" value="F:nicotinate-nucleotide adenylyltransferase activity"/>
    <property type="evidence" value="ECO:0007669"/>
    <property type="project" value="UniProtKB-UniRule"/>
</dbReference>
<evidence type="ECO:0000256" key="5">
    <source>
        <dbReference type="ARBA" id="ARBA00022679"/>
    </source>
</evidence>
<dbReference type="InterPro" id="IPR004821">
    <property type="entry name" value="Cyt_trans-like"/>
</dbReference>
<keyword evidence="4 11" id="KW-0662">Pyridine nucleotide biosynthesis</keyword>
<keyword evidence="14" id="KW-1185">Reference proteome</keyword>